<feature type="transmembrane region" description="Helical" evidence="1">
    <location>
        <begin position="146"/>
        <end position="164"/>
    </location>
</feature>
<dbReference type="PIRSF" id="PIRSF028704">
    <property type="entry name" value="UPC028704"/>
    <property type="match status" value="1"/>
</dbReference>
<dbReference type="PANTHER" id="PTHR38592">
    <property type="entry name" value="BLL4819 PROTEIN"/>
    <property type="match status" value="1"/>
</dbReference>
<dbReference type="Proteomes" id="UP000278222">
    <property type="component" value="Unassembled WGS sequence"/>
</dbReference>
<feature type="transmembrane region" description="Helical" evidence="1">
    <location>
        <begin position="199"/>
        <end position="219"/>
    </location>
</feature>
<feature type="transmembrane region" description="Helical" evidence="1">
    <location>
        <begin position="88"/>
        <end position="109"/>
    </location>
</feature>
<feature type="transmembrane region" description="Helical" evidence="1">
    <location>
        <begin position="51"/>
        <end position="67"/>
    </location>
</feature>
<dbReference type="OrthoDB" id="9775975at2"/>
<feature type="transmembrane region" description="Helical" evidence="1">
    <location>
        <begin position="231"/>
        <end position="252"/>
    </location>
</feature>
<dbReference type="Pfam" id="PF10129">
    <property type="entry name" value="OpgC_C"/>
    <property type="match status" value="1"/>
</dbReference>
<keyword evidence="1" id="KW-0812">Transmembrane</keyword>
<evidence type="ECO:0000256" key="1">
    <source>
        <dbReference type="SAM" id="Phobius"/>
    </source>
</evidence>
<dbReference type="RefSeq" id="WP_123689510.1">
    <property type="nucleotide sequence ID" value="NZ_AP019700.1"/>
</dbReference>
<evidence type="ECO:0008006" key="4">
    <source>
        <dbReference type="Google" id="ProtNLM"/>
    </source>
</evidence>
<keyword evidence="1" id="KW-0472">Membrane</keyword>
<keyword evidence="1" id="KW-1133">Transmembrane helix</keyword>
<accession>A0A3N1MG81</accession>
<protein>
    <recommendedName>
        <fullName evidence="4">OpgC protein</fullName>
    </recommendedName>
</protein>
<sequence>MAKAADTRNRDLRLDFFRGLALWFIFLNHMHYNVLTWATNRNYGFSDATEIFVFISGYSAAIAYGSAMDRQGFLLAAARILRRVWQIYVAHLMLFLAFTAEIAFLALRFDNQMFVEEMNVLTFLDEPHVTLIQALLLKFRPVNMDILPLYIVLLAAFPLVLWAAMRRPVPVMLGSFVLYLLARRFGWNLPNYPGDAGWFFNPFAWQVLFVMGAVATRMPEVLVWFGRQFRWLMPLAVAYLVFALWIAVSWNVPGVDGTVPQWLARLLYPIDKTSLDPMRALHFLALAYLTAHWVGPNAAFLSSRLARPLVVCGQHSLAIFCVGTFLSFTGEFVLLEVDGSLATQVAVGCAGFLLMTLLAALLGWFKAAEKASAQRPRLAAAQ</sequence>
<proteinExistence type="predicted"/>
<feature type="transmembrane region" description="Helical" evidence="1">
    <location>
        <begin position="308"/>
        <end position="329"/>
    </location>
</feature>
<comment type="caution">
    <text evidence="2">The sequence shown here is derived from an EMBL/GenBank/DDBJ whole genome shotgun (WGS) entry which is preliminary data.</text>
</comment>
<feature type="transmembrane region" description="Helical" evidence="1">
    <location>
        <begin position="12"/>
        <end position="31"/>
    </location>
</feature>
<feature type="transmembrane region" description="Helical" evidence="1">
    <location>
        <begin position="280"/>
        <end position="301"/>
    </location>
</feature>
<feature type="transmembrane region" description="Helical" evidence="1">
    <location>
        <begin position="341"/>
        <end position="365"/>
    </location>
</feature>
<keyword evidence="3" id="KW-1185">Reference proteome</keyword>
<gene>
    <name evidence="2" type="ORF">EDC65_2002</name>
</gene>
<dbReference type="AlphaFoldDB" id="A0A3N1MG81"/>
<dbReference type="PANTHER" id="PTHR38592:SF3">
    <property type="entry name" value="BLL4819 PROTEIN"/>
    <property type="match status" value="1"/>
</dbReference>
<feature type="transmembrane region" description="Helical" evidence="1">
    <location>
        <begin position="171"/>
        <end position="187"/>
    </location>
</feature>
<evidence type="ECO:0000313" key="2">
    <source>
        <dbReference type="EMBL" id="ROQ00206.1"/>
    </source>
</evidence>
<dbReference type="EMBL" id="RJKX01000013">
    <property type="protein sequence ID" value="ROQ00206.1"/>
    <property type="molecule type" value="Genomic_DNA"/>
</dbReference>
<dbReference type="InterPro" id="IPR014550">
    <property type="entry name" value="UCP028704_OpgC"/>
</dbReference>
<name>A0A3N1MG81_9PROT</name>
<evidence type="ECO:0000313" key="3">
    <source>
        <dbReference type="Proteomes" id="UP000278222"/>
    </source>
</evidence>
<reference evidence="2 3" key="1">
    <citation type="submission" date="2018-11" db="EMBL/GenBank/DDBJ databases">
        <title>Genomic Encyclopedia of Type Strains, Phase IV (KMG-IV): sequencing the most valuable type-strain genomes for metagenomic binning, comparative biology and taxonomic classification.</title>
        <authorList>
            <person name="Goeker M."/>
        </authorList>
    </citation>
    <scope>NUCLEOTIDE SEQUENCE [LARGE SCALE GENOMIC DNA]</scope>
    <source>
        <strain evidence="2 3">DSM 5900</strain>
    </source>
</reference>
<organism evidence="2 3">
    <name type="scientific">Stella humosa</name>
    <dbReference type="NCBI Taxonomy" id="94"/>
    <lineage>
        <taxon>Bacteria</taxon>
        <taxon>Pseudomonadati</taxon>
        <taxon>Pseudomonadota</taxon>
        <taxon>Alphaproteobacteria</taxon>
        <taxon>Rhodospirillales</taxon>
        <taxon>Stellaceae</taxon>
        <taxon>Stella</taxon>
    </lineage>
</organism>